<keyword evidence="2" id="KW-1185">Reference proteome</keyword>
<dbReference type="OrthoDB" id="9814774at2"/>
<dbReference type="AlphaFoldDB" id="A0A2P2DYS4"/>
<gene>
    <name evidence="1" type="ORF">LPTSP4_12940</name>
</gene>
<name>A0A2P2DYS4_9LEPT</name>
<dbReference type="SUPFAM" id="SSF54637">
    <property type="entry name" value="Thioesterase/thiol ester dehydrase-isomerase"/>
    <property type="match status" value="1"/>
</dbReference>
<dbReference type="EMBL" id="BFBB01000003">
    <property type="protein sequence ID" value="GBF49775.1"/>
    <property type="molecule type" value="Genomic_DNA"/>
</dbReference>
<protein>
    <recommendedName>
        <fullName evidence="3">Thioesterase</fullName>
    </recommendedName>
</protein>
<reference evidence="1 2" key="1">
    <citation type="submission" date="2018-02" db="EMBL/GenBank/DDBJ databases">
        <title>Novel Leptospira species isolated from soil and water in Japan.</title>
        <authorList>
            <person name="Nakao R."/>
            <person name="Masuzawa T."/>
        </authorList>
    </citation>
    <scope>NUCLEOTIDE SEQUENCE [LARGE SCALE GENOMIC DNA]</scope>
    <source>
        <strain evidence="1 2">YH101</strain>
    </source>
</reference>
<evidence type="ECO:0008006" key="3">
    <source>
        <dbReference type="Google" id="ProtNLM"/>
    </source>
</evidence>
<evidence type="ECO:0000313" key="2">
    <source>
        <dbReference type="Proteomes" id="UP000245133"/>
    </source>
</evidence>
<sequence>MSKRKVDYSVHPLWQFLKENFGMQEAFRMFGPYRGANILPVEIDDYTYEVKMPIVLSNTNYVGTHFGGSLYSMCDPFFMFILMKNLGPNFIVWDKSAKIDFLKPGRQTVSVKFHIAEEEIQTIRDIVAEKKKTTRFYEANVYDEDGTHVARVDKELYIRRKD</sequence>
<dbReference type="InterPro" id="IPR029069">
    <property type="entry name" value="HotDog_dom_sf"/>
</dbReference>
<dbReference type="Pfam" id="PF14539">
    <property type="entry name" value="DUF4442"/>
    <property type="match status" value="1"/>
</dbReference>
<accession>A0A2P2DYS4</accession>
<proteinExistence type="predicted"/>
<dbReference type="Proteomes" id="UP000245133">
    <property type="component" value="Unassembled WGS sequence"/>
</dbReference>
<comment type="caution">
    <text evidence="1">The sequence shown here is derived from an EMBL/GenBank/DDBJ whole genome shotgun (WGS) entry which is preliminary data.</text>
</comment>
<organism evidence="1 2">
    <name type="scientific">Leptospira ryugenii</name>
    <dbReference type="NCBI Taxonomy" id="1917863"/>
    <lineage>
        <taxon>Bacteria</taxon>
        <taxon>Pseudomonadati</taxon>
        <taxon>Spirochaetota</taxon>
        <taxon>Spirochaetia</taxon>
        <taxon>Leptospirales</taxon>
        <taxon>Leptospiraceae</taxon>
        <taxon>Leptospira</taxon>
    </lineage>
</organism>
<dbReference type="Gene3D" id="3.10.129.10">
    <property type="entry name" value="Hotdog Thioesterase"/>
    <property type="match status" value="1"/>
</dbReference>
<evidence type="ECO:0000313" key="1">
    <source>
        <dbReference type="EMBL" id="GBF49775.1"/>
    </source>
</evidence>
<dbReference type="RefSeq" id="WP_108974949.1">
    <property type="nucleotide sequence ID" value="NZ_BFBB01000003.1"/>
</dbReference>
<dbReference type="InterPro" id="IPR027961">
    <property type="entry name" value="DUF4442"/>
</dbReference>